<dbReference type="AlphaFoldDB" id="S6AM79"/>
<sequence>MNHYHVAFVDNEGTFYSASVETPNDLFTTAGIDGIAEELAERLDQDEPVAVISIIPLKS</sequence>
<reference evidence="1 2" key="1">
    <citation type="journal article" date="2012" name="Appl. Environ. Microbiol.">
        <title>Draft genome sequence of a psychrotolerant sulfur-oxidizing bacterium, Sulfuricella denitrificans skB26, and proteomic insights into cold adaptation.</title>
        <authorList>
            <person name="Watanabe T."/>
            <person name="Kojima H."/>
            <person name="Fukui M."/>
        </authorList>
    </citation>
    <scope>NUCLEOTIDE SEQUENCE [LARGE SCALE GENOMIC DNA]</scope>
    <source>
        <strain evidence="2">skB26</strain>
    </source>
</reference>
<dbReference type="Proteomes" id="UP000015559">
    <property type="component" value="Chromosome"/>
</dbReference>
<dbReference type="OrthoDB" id="9881213at2"/>
<organism evidence="1 2">
    <name type="scientific">Sulfuricella denitrificans (strain DSM 22764 / NBRC 105220 / skB26)</name>
    <dbReference type="NCBI Taxonomy" id="1163617"/>
    <lineage>
        <taxon>Bacteria</taxon>
        <taxon>Pseudomonadati</taxon>
        <taxon>Pseudomonadota</taxon>
        <taxon>Betaproteobacteria</taxon>
        <taxon>Nitrosomonadales</taxon>
        <taxon>Sulfuricellaceae</taxon>
        <taxon>Sulfuricella</taxon>
    </lineage>
</organism>
<protein>
    <recommendedName>
        <fullName evidence="3">DUF1902 domain-containing protein</fullName>
    </recommendedName>
</protein>
<name>S6AM79_SULDS</name>
<dbReference type="KEGG" id="sdr:SCD_n02063"/>
<dbReference type="RefSeq" id="WP_009205070.1">
    <property type="nucleotide sequence ID" value="NC_022357.1"/>
</dbReference>
<evidence type="ECO:0008006" key="3">
    <source>
        <dbReference type="Google" id="ProtNLM"/>
    </source>
</evidence>
<evidence type="ECO:0000313" key="1">
    <source>
        <dbReference type="EMBL" id="BAN35874.1"/>
    </source>
</evidence>
<dbReference type="STRING" id="1163617.SCD_n02063"/>
<dbReference type="HOGENOM" id="CLU_2959140_0_0_4"/>
<evidence type="ECO:0000313" key="2">
    <source>
        <dbReference type="Proteomes" id="UP000015559"/>
    </source>
</evidence>
<gene>
    <name evidence="1" type="ORF">SCD_n02063</name>
</gene>
<proteinExistence type="predicted"/>
<keyword evidence="2" id="KW-1185">Reference proteome</keyword>
<dbReference type="EMBL" id="AP013066">
    <property type="protein sequence ID" value="BAN35874.1"/>
    <property type="molecule type" value="Genomic_DNA"/>
</dbReference>
<accession>S6AM79</accession>